<reference evidence="8" key="1">
    <citation type="submission" date="2015-10" db="EMBL/GenBank/DDBJ databases">
        <authorList>
            <person name="Gilbert D.G."/>
        </authorList>
    </citation>
    <scope>NUCLEOTIDE SEQUENCE</scope>
</reference>
<evidence type="ECO:0000313" key="8">
    <source>
        <dbReference type="EMBL" id="CUS57784.1"/>
    </source>
</evidence>
<feature type="domain" description="Ribosomal RNA adenine methylase transferase N-terminal" evidence="7">
    <location>
        <begin position="29"/>
        <end position="206"/>
    </location>
</feature>
<keyword evidence="2" id="KW-0698">rRNA processing</keyword>
<evidence type="ECO:0000256" key="5">
    <source>
        <dbReference type="ARBA" id="ARBA00022691"/>
    </source>
</evidence>
<dbReference type="NCBIfam" id="TIGR00755">
    <property type="entry name" value="ksgA"/>
    <property type="match status" value="1"/>
</dbReference>
<dbReference type="InterPro" id="IPR020596">
    <property type="entry name" value="rRNA_Ade_Mease_Trfase_CS"/>
</dbReference>
<organism evidence="8">
    <name type="scientific">hydrothermal vent metagenome</name>
    <dbReference type="NCBI Taxonomy" id="652676"/>
    <lineage>
        <taxon>unclassified sequences</taxon>
        <taxon>metagenomes</taxon>
        <taxon>ecological metagenomes</taxon>
    </lineage>
</organism>
<keyword evidence="4 8" id="KW-0808">Transferase</keyword>
<name>A0A160U478_9ZZZZ</name>
<dbReference type="PANTHER" id="PTHR11727:SF7">
    <property type="entry name" value="DIMETHYLADENOSINE TRANSFERASE-RELATED"/>
    <property type="match status" value="1"/>
</dbReference>
<evidence type="ECO:0000256" key="2">
    <source>
        <dbReference type="ARBA" id="ARBA00022552"/>
    </source>
</evidence>
<dbReference type="PANTHER" id="PTHR11727">
    <property type="entry name" value="DIMETHYLADENOSINE TRANSFERASE"/>
    <property type="match status" value="1"/>
</dbReference>
<dbReference type="Pfam" id="PF00398">
    <property type="entry name" value="RrnaAD"/>
    <property type="match status" value="1"/>
</dbReference>
<gene>
    <name evidence="8" type="ORF">MGWOODY_Hyp1864</name>
</gene>
<dbReference type="InterPro" id="IPR023165">
    <property type="entry name" value="rRNA_Ade_diMease-like_C"/>
</dbReference>
<dbReference type="Gene3D" id="3.40.50.150">
    <property type="entry name" value="Vaccinia Virus protein VP39"/>
    <property type="match status" value="1"/>
</dbReference>
<dbReference type="SMART" id="SM00650">
    <property type="entry name" value="rADc"/>
    <property type="match status" value="1"/>
</dbReference>
<dbReference type="PROSITE" id="PS51689">
    <property type="entry name" value="SAM_RNA_A_N6_MT"/>
    <property type="match status" value="1"/>
</dbReference>
<keyword evidence="1" id="KW-0963">Cytoplasm</keyword>
<protein>
    <submittedName>
        <fullName evidence="8">SSU rRNA (Adenine(1518)-N(6)/adenine(1519)-N(6))-dimethyltransferase</fullName>
        <ecNumber evidence="8">2.1.1.182</ecNumber>
    </submittedName>
</protein>
<evidence type="ECO:0000259" key="7">
    <source>
        <dbReference type="SMART" id="SM00650"/>
    </source>
</evidence>
<dbReference type="PROSITE" id="PS01131">
    <property type="entry name" value="RRNA_A_DIMETH"/>
    <property type="match status" value="1"/>
</dbReference>
<evidence type="ECO:0000256" key="3">
    <source>
        <dbReference type="ARBA" id="ARBA00022603"/>
    </source>
</evidence>
<dbReference type="EC" id="2.1.1.182" evidence="8"/>
<dbReference type="GO" id="GO:0052908">
    <property type="term" value="F:16S rRNA (adenine(1518)-N(6)/adenine(1519)-N(6))-dimethyltransferase activity"/>
    <property type="evidence" value="ECO:0007669"/>
    <property type="project" value="UniProtKB-EC"/>
</dbReference>
<dbReference type="Gene3D" id="1.10.8.100">
    <property type="entry name" value="Ribosomal RNA adenine dimethylase-like, domain 2"/>
    <property type="match status" value="1"/>
</dbReference>
<evidence type="ECO:0000256" key="4">
    <source>
        <dbReference type="ARBA" id="ARBA00022679"/>
    </source>
</evidence>
<keyword evidence="5" id="KW-0949">S-adenosyl-L-methionine</keyword>
<dbReference type="GO" id="GO:0005829">
    <property type="term" value="C:cytosol"/>
    <property type="evidence" value="ECO:0007669"/>
    <property type="project" value="TreeGrafter"/>
</dbReference>
<dbReference type="InterPro" id="IPR020598">
    <property type="entry name" value="rRNA_Ade_methylase_Trfase_N"/>
</dbReference>
<dbReference type="InterPro" id="IPR001737">
    <property type="entry name" value="KsgA/Erm"/>
</dbReference>
<keyword evidence="3 8" id="KW-0489">Methyltransferase</keyword>
<evidence type="ECO:0000256" key="6">
    <source>
        <dbReference type="ARBA" id="ARBA00022884"/>
    </source>
</evidence>
<dbReference type="EMBL" id="CZQD01000048">
    <property type="protein sequence ID" value="CUS57784.1"/>
    <property type="molecule type" value="Genomic_DNA"/>
</dbReference>
<keyword evidence="6" id="KW-0694">RNA-binding</keyword>
<accession>A0A160U478</accession>
<dbReference type="SUPFAM" id="SSF53335">
    <property type="entry name" value="S-adenosyl-L-methionine-dependent methyltransferases"/>
    <property type="match status" value="1"/>
</dbReference>
<sequence>MSRDETPPGLTQATARKALGQHFLFDPDILKRTALAAGPIEGRTVIEVGPGPGGLTRALLDNGAAKVIAVEADERFAQALQSWPEAKSGRLHVILKDARKVRWEEMLAELGGTTPAMMISNLPYNVGTPLLVAWLKSGPWRGEMALMFQKEVAERVCAKPNTDQYGRLAVLTHAVTDPHIAFTLPPGAFRPPPKVDSAVAVLHPLPPENVFPHLDKLEEVAGAAFGQRRKMLRAGLKPLAKRHGLKAVEWLQSLDIDPTARAETLSQDEFRRMAASLVK</sequence>
<evidence type="ECO:0000256" key="1">
    <source>
        <dbReference type="ARBA" id="ARBA00022490"/>
    </source>
</evidence>
<dbReference type="InterPro" id="IPR011530">
    <property type="entry name" value="rRNA_adenine_dimethylase"/>
</dbReference>
<proteinExistence type="inferred from homology"/>
<dbReference type="GO" id="GO:0003723">
    <property type="term" value="F:RNA binding"/>
    <property type="evidence" value="ECO:0007669"/>
    <property type="project" value="UniProtKB-KW"/>
</dbReference>
<dbReference type="CDD" id="cd02440">
    <property type="entry name" value="AdoMet_MTases"/>
    <property type="match status" value="1"/>
</dbReference>
<dbReference type="AlphaFoldDB" id="A0A160U478"/>
<dbReference type="InterPro" id="IPR029063">
    <property type="entry name" value="SAM-dependent_MTases_sf"/>
</dbReference>
<dbReference type="HAMAP" id="MF_00607">
    <property type="entry name" value="16SrRNA_methyltr_A"/>
    <property type="match status" value="1"/>
</dbReference>